<comment type="caution">
    <text evidence="1">The sequence shown here is derived from an EMBL/GenBank/DDBJ whole genome shotgun (WGS) entry which is preliminary data.</text>
</comment>
<reference evidence="1 2" key="1">
    <citation type="submission" date="2024-09" db="EMBL/GenBank/DDBJ databases">
        <title>Genome sequencing and assembly of Phytophthora oleae, isolate VK10A, causative agent of rot of olive drupes.</title>
        <authorList>
            <person name="Conti Taguali S."/>
            <person name="Riolo M."/>
            <person name="La Spada F."/>
            <person name="Cacciola S.O."/>
            <person name="Dionisio G."/>
        </authorList>
    </citation>
    <scope>NUCLEOTIDE SEQUENCE [LARGE SCALE GENOMIC DNA]</scope>
    <source>
        <strain evidence="1 2">VK10A</strain>
    </source>
</reference>
<gene>
    <name evidence="1" type="ORF">V7S43_012222</name>
</gene>
<name>A0ABD3F8Z4_9STRA</name>
<protein>
    <submittedName>
        <fullName evidence="1">Uncharacterized protein</fullName>
    </submittedName>
</protein>
<sequence length="148" mass="16552">MTVTHPLVPPRYGRHTSANKDSSARTITWVRARSWQKLLPQPDINHCVVLSKLRCVVIFVSLALLMTDIPRTGLGVRNLQEFYPVPLMPSTAVRFGPFNYPVLQISRQNESNEAPSEFVGLKGKQSIATARVWSYQFDTTSVGLRGAV</sequence>
<dbReference type="AlphaFoldDB" id="A0ABD3F8Z4"/>
<proteinExistence type="predicted"/>
<evidence type="ECO:0000313" key="2">
    <source>
        <dbReference type="Proteomes" id="UP001632037"/>
    </source>
</evidence>
<dbReference type="EMBL" id="JBIMZQ010000030">
    <property type="protein sequence ID" value="KAL3662821.1"/>
    <property type="molecule type" value="Genomic_DNA"/>
</dbReference>
<dbReference type="Proteomes" id="UP001632037">
    <property type="component" value="Unassembled WGS sequence"/>
</dbReference>
<evidence type="ECO:0000313" key="1">
    <source>
        <dbReference type="EMBL" id="KAL3662821.1"/>
    </source>
</evidence>
<organism evidence="1 2">
    <name type="scientific">Phytophthora oleae</name>
    <dbReference type="NCBI Taxonomy" id="2107226"/>
    <lineage>
        <taxon>Eukaryota</taxon>
        <taxon>Sar</taxon>
        <taxon>Stramenopiles</taxon>
        <taxon>Oomycota</taxon>
        <taxon>Peronosporomycetes</taxon>
        <taxon>Peronosporales</taxon>
        <taxon>Peronosporaceae</taxon>
        <taxon>Phytophthora</taxon>
    </lineage>
</organism>
<accession>A0ABD3F8Z4</accession>
<keyword evidence="2" id="KW-1185">Reference proteome</keyword>